<comment type="caution">
    <text evidence="2">The sequence shown here is derived from an EMBL/GenBank/DDBJ whole genome shotgun (WGS) entry which is preliminary data.</text>
</comment>
<keyword evidence="3" id="KW-1185">Reference proteome</keyword>
<feature type="region of interest" description="Disordered" evidence="1">
    <location>
        <begin position="81"/>
        <end position="137"/>
    </location>
</feature>
<dbReference type="Proteomes" id="UP000295645">
    <property type="component" value="Unassembled WGS sequence"/>
</dbReference>
<sequence>MAPGFIPIVGSIEGIVDAAHEPTPFNITMAVIGALPEGGSAAAKVIKGVENSAKEVSATSKTFSSEKKALVDMAKADKRTGITSADMQAYKDLNRDLPDPFPSNKVRGPEAHSSGAPTSQQPHGHVGPVDHIPIQDP</sequence>
<evidence type="ECO:0000313" key="3">
    <source>
        <dbReference type="Proteomes" id="UP000295645"/>
    </source>
</evidence>
<gene>
    <name evidence="2" type="ORF">EC912_10526</name>
</gene>
<dbReference type="AlphaFoldDB" id="A0A4R3YLK9"/>
<organism evidence="2 3">
    <name type="scientific">Luteibacter rhizovicinus</name>
    <dbReference type="NCBI Taxonomy" id="242606"/>
    <lineage>
        <taxon>Bacteria</taxon>
        <taxon>Pseudomonadati</taxon>
        <taxon>Pseudomonadota</taxon>
        <taxon>Gammaproteobacteria</taxon>
        <taxon>Lysobacterales</taxon>
        <taxon>Rhodanobacteraceae</taxon>
        <taxon>Luteibacter</taxon>
    </lineage>
</organism>
<accession>A0A4R3YLK9</accession>
<protein>
    <submittedName>
        <fullName evidence="2">Uncharacterized protein</fullName>
    </submittedName>
</protein>
<reference evidence="2 3" key="1">
    <citation type="submission" date="2019-03" db="EMBL/GenBank/DDBJ databases">
        <title>Above-ground endophytic microbial communities from plants in different locations in the United States.</title>
        <authorList>
            <person name="Frank C."/>
        </authorList>
    </citation>
    <scope>NUCLEOTIDE SEQUENCE [LARGE SCALE GENOMIC DNA]</scope>
    <source>
        <strain evidence="2 3">LP_13_YM</strain>
    </source>
</reference>
<evidence type="ECO:0000256" key="1">
    <source>
        <dbReference type="SAM" id="MobiDB-lite"/>
    </source>
</evidence>
<name>A0A4R3YLK9_9GAMM</name>
<evidence type="ECO:0000313" key="2">
    <source>
        <dbReference type="EMBL" id="TCV93166.1"/>
    </source>
</evidence>
<dbReference type="EMBL" id="SMCS01000005">
    <property type="protein sequence ID" value="TCV93166.1"/>
    <property type="molecule type" value="Genomic_DNA"/>
</dbReference>
<proteinExistence type="predicted"/>